<organism evidence="1 2">
    <name type="scientific">Chaetomium tenue</name>
    <dbReference type="NCBI Taxonomy" id="1854479"/>
    <lineage>
        <taxon>Eukaryota</taxon>
        <taxon>Fungi</taxon>
        <taxon>Dikarya</taxon>
        <taxon>Ascomycota</taxon>
        <taxon>Pezizomycotina</taxon>
        <taxon>Sordariomycetes</taxon>
        <taxon>Sordariomycetidae</taxon>
        <taxon>Sordariales</taxon>
        <taxon>Chaetomiaceae</taxon>
        <taxon>Chaetomium</taxon>
    </lineage>
</organism>
<name>A0ACB7NZS9_9PEZI</name>
<protein>
    <submittedName>
        <fullName evidence="1">Uncharacterized protein</fullName>
    </submittedName>
</protein>
<accession>A0ACB7NZS9</accession>
<keyword evidence="2" id="KW-1185">Reference proteome</keyword>
<proteinExistence type="predicted"/>
<sequence>MSNPSLNPTLSLSLITYDRGPHPLTNTPRPHHWAYFLDTGTERGTIFQLRGMPGGFYYPGPEDLDMAQGGEVGGVVGKLEVGELKMEVEGDGVEGVVEVIHGVLKGVPVVVDESAEWNCQDWALEGLEGLKGVGVVHEELGRERVKAWLKERW</sequence>
<evidence type="ECO:0000313" key="1">
    <source>
        <dbReference type="EMBL" id="KAH6623174.1"/>
    </source>
</evidence>
<gene>
    <name evidence="1" type="ORF">F5144DRAFT_632562</name>
</gene>
<dbReference type="Proteomes" id="UP000724584">
    <property type="component" value="Unassembled WGS sequence"/>
</dbReference>
<dbReference type="EMBL" id="JAGIZQ010000006">
    <property type="protein sequence ID" value="KAH6623174.1"/>
    <property type="molecule type" value="Genomic_DNA"/>
</dbReference>
<reference evidence="1 2" key="1">
    <citation type="journal article" date="2021" name="Nat. Commun.">
        <title>Genetic determinants of endophytism in the Arabidopsis root mycobiome.</title>
        <authorList>
            <person name="Mesny F."/>
            <person name="Miyauchi S."/>
            <person name="Thiergart T."/>
            <person name="Pickel B."/>
            <person name="Atanasova L."/>
            <person name="Karlsson M."/>
            <person name="Huettel B."/>
            <person name="Barry K.W."/>
            <person name="Haridas S."/>
            <person name="Chen C."/>
            <person name="Bauer D."/>
            <person name="Andreopoulos W."/>
            <person name="Pangilinan J."/>
            <person name="LaButti K."/>
            <person name="Riley R."/>
            <person name="Lipzen A."/>
            <person name="Clum A."/>
            <person name="Drula E."/>
            <person name="Henrissat B."/>
            <person name="Kohler A."/>
            <person name="Grigoriev I.V."/>
            <person name="Martin F.M."/>
            <person name="Hacquard S."/>
        </authorList>
    </citation>
    <scope>NUCLEOTIDE SEQUENCE [LARGE SCALE GENOMIC DNA]</scope>
    <source>
        <strain evidence="1 2">MPI-SDFR-AT-0079</strain>
    </source>
</reference>
<comment type="caution">
    <text evidence="1">The sequence shown here is derived from an EMBL/GenBank/DDBJ whole genome shotgun (WGS) entry which is preliminary data.</text>
</comment>
<evidence type="ECO:0000313" key="2">
    <source>
        <dbReference type="Proteomes" id="UP000724584"/>
    </source>
</evidence>